<evidence type="ECO:0000313" key="3">
    <source>
        <dbReference type="Proteomes" id="UP000298471"/>
    </source>
</evidence>
<evidence type="ECO:0008006" key="4">
    <source>
        <dbReference type="Google" id="ProtNLM"/>
    </source>
</evidence>
<feature type="chain" id="PRO_5021398140" description="Outer membrane protein beta-barrel domain-containing protein" evidence="1">
    <location>
        <begin position="19"/>
        <end position="382"/>
    </location>
</feature>
<dbReference type="OrthoDB" id="836926at2"/>
<comment type="caution">
    <text evidence="2">The sequence shown here is derived from an EMBL/GenBank/DDBJ whole genome shotgun (WGS) entry which is preliminary data.</text>
</comment>
<evidence type="ECO:0000256" key="1">
    <source>
        <dbReference type="SAM" id="SignalP"/>
    </source>
</evidence>
<keyword evidence="1" id="KW-0732">Signal</keyword>
<evidence type="ECO:0000313" key="2">
    <source>
        <dbReference type="EMBL" id="TGE29538.1"/>
    </source>
</evidence>
<feature type="signal peptide" evidence="1">
    <location>
        <begin position="1"/>
        <end position="18"/>
    </location>
</feature>
<gene>
    <name evidence="2" type="ORF">E5K02_08815</name>
</gene>
<keyword evidence="3" id="KW-1185">Reference proteome</keyword>
<dbReference type="EMBL" id="SRMB01000001">
    <property type="protein sequence ID" value="TGE29538.1"/>
    <property type="molecule type" value="Genomic_DNA"/>
</dbReference>
<accession>A0A4Z0QHI6</accession>
<organism evidence="2 3">
    <name type="scientific">Hymenobacter metallicola</name>
    <dbReference type="NCBI Taxonomy" id="2563114"/>
    <lineage>
        <taxon>Bacteria</taxon>
        <taxon>Pseudomonadati</taxon>
        <taxon>Bacteroidota</taxon>
        <taxon>Cytophagia</taxon>
        <taxon>Cytophagales</taxon>
        <taxon>Hymenobacteraceae</taxon>
        <taxon>Hymenobacter</taxon>
    </lineage>
</organism>
<proteinExistence type="predicted"/>
<protein>
    <recommendedName>
        <fullName evidence="4">Outer membrane protein beta-barrel domain-containing protein</fullName>
    </recommendedName>
</protein>
<dbReference type="Proteomes" id="UP000298471">
    <property type="component" value="Unassembled WGS sequence"/>
</dbReference>
<dbReference type="AlphaFoldDB" id="A0A4Z0QHI6"/>
<name>A0A4Z0QHI6_9BACT</name>
<dbReference type="RefSeq" id="WP_135394078.1">
    <property type="nucleotide sequence ID" value="NZ_SRMB01000001.1"/>
</dbReference>
<reference evidence="2 3" key="1">
    <citation type="submission" date="2019-04" db="EMBL/GenBank/DDBJ databases">
        <authorList>
            <person name="Feng G."/>
            <person name="Zhang J."/>
            <person name="Zhu H."/>
        </authorList>
    </citation>
    <scope>NUCLEOTIDE SEQUENCE [LARGE SCALE GENOMIC DNA]</scope>
    <source>
        <strain evidence="2 3">9PBR-1</strain>
    </source>
</reference>
<sequence length="382" mass="42097">MKSLLLIPLFLGSLSVCAQESFRKSYEIPGAIQMEGLESRTLDQDLTIAVAGPANIHEEPVAGKMIIKRITSGPQQITIVEGIAVMNGSGTSVVIPAGSKITTKESIHLKKEAKVKYAEVANHPNILPADKLKIKTKTEATYPDGAVLEFKEELDLPGGKAQRVKRITVDQAFRDTLKIPVALDFESTKADKGFVKFDEDKIWINPNLINFESEGMYYYQLTNRQTLKLKFTEWTVSALTLPIKYRFSGDKDGKSLSEEFTTSVNLNLFAGYAFSGLSKFHHREKVGNVTNTRKWTVGGLIGASTVTLNKGNTTAAQDPIKDDTEITKGLLSLGGGVTYSFNKINIGLFTGWDLSVGDRAQDWNYNKKQWLGIAVGYSLLSY</sequence>